<evidence type="ECO:0000313" key="1">
    <source>
        <dbReference type="EMBL" id="SVB90477.1"/>
    </source>
</evidence>
<protein>
    <submittedName>
        <fullName evidence="1">Uncharacterized protein</fullName>
    </submittedName>
</protein>
<feature type="non-terminal residue" evidence="1">
    <location>
        <position position="85"/>
    </location>
</feature>
<dbReference type="SUPFAM" id="SSF51197">
    <property type="entry name" value="Clavaminate synthase-like"/>
    <property type="match status" value="1"/>
</dbReference>
<organism evidence="1">
    <name type="scientific">marine metagenome</name>
    <dbReference type="NCBI Taxonomy" id="408172"/>
    <lineage>
        <taxon>unclassified sequences</taxon>
        <taxon>metagenomes</taxon>
        <taxon>ecological metagenomes</taxon>
    </lineage>
</organism>
<dbReference type="EMBL" id="UINC01063150">
    <property type="protein sequence ID" value="SVB90477.1"/>
    <property type="molecule type" value="Genomic_DNA"/>
</dbReference>
<accession>A0A382HU91</accession>
<dbReference type="Gene3D" id="2.60.120.620">
    <property type="entry name" value="q2cbj1_9rhob like domain"/>
    <property type="match status" value="1"/>
</dbReference>
<proteinExistence type="predicted"/>
<dbReference type="AlphaFoldDB" id="A0A382HU91"/>
<sequence>MRTIWTPITDVYESNTFQIANLDDSLKFTKDTYEQNWTYDIIQEEANKICKPATLKYGEALLFTQEHLHGQIPNRTGKTRISFET</sequence>
<gene>
    <name evidence="1" type="ORF">METZ01_LOCUS243331</name>
</gene>
<name>A0A382HU91_9ZZZZ</name>
<reference evidence="1" key="1">
    <citation type="submission" date="2018-05" db="EMBL/GenBank/DDBJ databases">
        <authorList>
            <person name="Lanie J.A."/>
            <person name="Ng W.-L."/>
            <person name="Kazmierczak K.M."/>
            <person name="Andrzejewski T.M."/>
            <person name="Davidsen T.M."/>
            <person name="Wayne K.J."/>
            <person name="Tettelin H."/>
            <person name="Glass J.I."/>
            <person name="Rusch D."/>
            <person name="Podicherti R."/>
            <person name="Tsui H.-C.T."/>
            <person name="Winkler M.E."/>
        </authorList>
    </citation>
    <scope>NUCLEOTIDE SEQUENCE</scope>
</reference>